<accession>A0A5B2VEW5</accession>
<dbReference type="InterPro" id="IPR021283">
    <property type="entry name" value="Phage_Wedge1"/>
</dbReference>
<dbReference type="OrthoDB" id="8158189at2"/>
<reference evidence="1 2" key="2">
    <citation type="submission" date="2019-09" db="EMBL/GenBank/DDBJ databases">
        <authorList>
            <person name="Jin C."/>
        </authorList>
    </citation>
    <scope>NUCLEOTIDE SEQUENCE [LARGE SCALE GENOMIC DNA]</scope>
    <source>
        <strain evidence="1 2">BN140002</strain>
    </source>
</reference>
<sequence length="226" mass="24516">MESVDTYLGLVTSYHRPAARFTDMLARLVEPLVGVQTVLAATPQAYDLDAAAGAQLDVDGEWVGRSRFVATPLPDPWFRFDEEKRGLDRGVWREPFESAEGVTGLDDETYRTLLRAKIAANGWDGTIEGARDALAIVFAPTATRIILQDNHDMTAIFGVAGVIPPPVFLALLAKGYLPLKPHGVRISYVVPSVDGAPLFGFDMQTADIAGFDTGAFAQDVNDYLNS</sequence>
<dbReference type="AlphaFoldDB" id="A0A5B2VEW5"/>
<evidence type="ECO:0000313" key="1">
    <source>
        <dbReference type="EMBL" id="KAA2237661.1"/>
    </source>
</evidence>
<keyword evidence="2" id="KW-1185">Reference proteome</keyword>
<dbReference type="Pfam" id="PF11041">
    <property type="entry name" value="Phage_Wedge1"/>
    <property type="match status" value="1"/>
</dbReference>
<reference evidence="1 2" key="1">
    <citation type="submission" date="2019-09" db="EMBL/GenBank/DDBJ databases">
        <title>Salinarimonas rosea gen. nov., sp. nov., a new member of the a-2 subgroup of the Proteobacteria.</title>
        <authorList>
            <person name="Liu J."/>
        </authorList>
    </citation>
    <scope>NUCLEOTIDE SEQUENCE [LARGE SCALE GENOMIC DNA]</scope>
    <source>
        <strain evidence="1 2">BN140002</strain>
    </source>
</reference>
<gene>
    <name evidence="1" type="ORF">F0L46_08245</name>
</gene>
<dbReference type="EMBL" id="VUOA01000018">
    <property type="protein sequence ID" value="KAA2237661.1"/>
    <property type="molecule type" value="Genomic_DNA"/>
</dbReference>
<dbReference type="Proteomes" id="UP000323142">
    <property type="component" value="Unassembled WGS sequence"/>
</dbReference>
<dbReference type="RefSeq" id="WP_149816602.1">
    <property type="nucleotide sequence ID" value="NZ_VUOA01000018.1"/>
</dbReference>
<proteinExistence type="predicted"/>
<organism evidence="1 2">
    <name type="scientific">Salinarimonas soli</name>
    <dbReference type="NCBI Taxonomy" id="1638099"/>
    <lineage>
        <taxon>Bacteria</taxon>
        <taxon>Pseudomonadati</taxon>
        <taxon>Pseudomonadota</taxon>
        <taxon>Alphaproteobacteria</taxon>
        <taxon>Hyphomicrobiales</taxon>
        <taxon>Salinarimonadaceae</taxon>
        <taxon>Salinarimonas</taxon>
    </lineage>
</organism>
<name>A0A5B2VEW5_9HYPH</name>
<comment type="caution">
    <text evidence="1">The sequence shown here is derived from an EMBL/GenBank/DDBJ whole genome shotgun (WGS) entry which is preliminary data.</text>
</comment>
<protein>
    <submittedName>
        <fullName evidence="1">DUF2612 domain-containing protein</fullName>
    </submittedName>
</protein>
<evidence type="ECO:0000313" key="2">
    <source>
        <dbReference type="Proteomes" id="UP000323142"/>
    </source>
</evidence>